<evidence type="ECO:0000259" key="2">
    <source>
        <dbReference type="Pfam" id="PF00768"/>
    </source>
</evidence>
<reference evidence="3 4" key="1">
    <citation type="submission" date="2018-05" db="EMBL/GenBank/DDBJ databases">
        <title>Genetic diversity of glacier-inhabiting Cryobacterium bacteria in China and description of Cryobacterium mengkeensis sp. nov. and Arthrobacter glacialis sp. nov.</title>
        <authorList>
            <person name="Liu Q."/>
            <person name="Xin Y.-H."/>
        </authorList>
    </citation>
    <scope>NUCLEOTIDE SEQUENCE [LARGE SCALE GENOMIC DNA]</scope>
    <source>
        <strain evidence="3 4">SK-1</strain>
    </source>
</reference>
<name>A0A317ZN28_9MICO</name>
<evidence type="ECO:0000313" key="4">
    <source>
        <dbReference type="Proteomes" id="UP000246722"/>
    </source>
</evidence>
<sequence length="441" mass="44592">MSRFRPGRVIGISVGTLVILAIGVYGPATLLGPLPAAEVALSVPAAAVAASTPALPVAGTSGVLAIAPLEAPADDATAGTDDTAATTTANTAETPALGETPIAVGGGADALPMASAAKIITALVVLDAKPLKLDEPGPAYSLVTADYQDYLDYTAEGARTVIVFSGESWTQREMLQALILGSSNNHADTLARWAFGSVDAYLTAANDWLAANGMPDTTVVDANGLLEGSAGTGADLARLAGLAATNPIVSDIIQNPASALVNQRGVNNTTAYLPEEGITGISRSYTDEGGVCFLFTGTVDAQGKTFTFAGAFIGEPDYDTLTADLTALMASARAGVTELPVLAEGAAYATLTTAWGDSADAVVGTPKTRFGWQAATPGEAEVDIEDVTTGRAGSKVGRVTVDAFGESVSSSLELDSSLTDPGPGWRLLHPVPLISALIAAQ</sequence>
<feature type="transmembrane region" description="Helical" evidence="1">
    <location>
        <begin position="9"/>
        <end position="28"/>
    </location>
</feature>
<dbReference type="Gene3D" id="3.40.710.10">
    <property type="entry name" value="DD-peptidase/beta-lactamase superfamily"/>
    <property type="match status" value="1"/>
</dbReference>
<protein>
    <recommendedName>
        <fullName evidence="2">Peptidase S11 D-alanyl-D-alanine carboxypeptidase A N-terminal domain-containing protein</fullName>
    </recommendedName>
</protein>
<keyword evidence="1" id="KW-0472">Membrane</keyword>
<dbReference type="Proteomes" id="UP000246722">
    <property type="component" value="Unassembled WGS sequence"/>
</dbReference>
<dbReference type="OrthoDB" id="5241551at2"/>
<keyword evidence="1" id="KW-0812">Transmembrane</keyword>
<dbReference type="EMBL" id="QHLY01000012">
    <property type="protein sequence ID" value="PXA67851.1"/>
    <property type="molecule type" value="Genomic_DNA"/>
</dbReference>
<gene>
    <name evidence="3" type="ORF">CTB96_14335</name>
</gene>
<dbReference type="GO" id="GO:0009002">
    <property type="term" value="F:serine-type D-Ala-D-Ala carboxypeptidase activity"/>
    <property type="evidence" value="ECO:0007669"/>
    <property type="project" value="InterPro"/>
</dbReference>
<keyword evidence="4" id="KW-1185">Reference proteome</keyword>
<dbReference type="RefSeq" id="WP_110127525.1">
    <property type="nucleotide sequence ID" value="NZ_QHLY01000012.1"/>
</dbReference>
<dbReference type="GO" id="GO:0006508">
    <property type="term" value="P:proteolysis"/>
    <property type="evidence" value="ECO:0007669"/>
    <property type="project" value="InterPro"/>
</dbReference>
<accession>A0A317ZN28</accession>
<proteinExistence type="predicted"/>
<feature type="domain" description="Peptidase S11 D-alanyl-D-alanine carboxypeptidase A N-terminal" evidence="2">
    <location>
        <begin position="111"/>
        <end position="298"/>
    </location>
</feature>
<dbReference type="SUPFAM" id="SSF56601">
    <property type="entry name" value="beta-lactamase/transpeptidase-like"/>
    <property type="match status" value="1"/>
</dbReference>
<dbReference type="Pfam" id="PF00768">
    <property type="entry name" value="Peptidase_S11"/>
    <property type="match status" value="1"/>
</dbReference>
<organism evidence="3 4">
    <name type="scientific">Cryobacterium arcticum</name>
    <dbReference type="NCBI Taxonomy" id="670052"/>
    <lineage>
        <taxon>Bacteria</taxon>
        <taxon>Bacillati</taxon>
        <taxon>Actinomycetota</taxon>
        <taxon>Actinomycetes</taxon>
        <taxon>Micrococcales</taxon>
        <taxon>Microbacteriaceae</taxon>
        <taxon>Cryobacterium</taxon>
    </lineage>
</organism>
<evidence type="ECO:0000313" key="3">
    <source>
        <dbReference type="EMBL" id="PXA67851.1"/>
    </source>
</evidence>
<dbReference type="InterPro" id="IPR012338">
    <property type="entry name" value="Beta-lactam/transpept-like"/>
</dbReference>
<comment type="caution">
    <text evidence="3">The sequence shown here is derived from an EMBL/GenBank/DDBJ whole genome shotgun (WGS) entry which is preliminary data.</text>
</comment>
<evidence type="ECO:0000256" key="1">
    <source>
        <dbReference type="SAM" id="Phobius"/>
    </source>
</evidence>
<keyword evidence="1" id="KW-1133">Transmembrane helix</keyword>
<dbReference type="AlphaFoldDB" id="A0A317ZN28"/>
<dbReference type="InterPro" id="IPR001967">
    <property type="entry name" value="Peptidase_S11_N"/>
</dbReference>